<feature type="domain" description="Transposase IS701-like DDE" evidence="2">
    <location>
        <begin position="38"/>
        <end position="168"/>
    </location>
</feature>
<dbReference type="InterPro" id="IPR039365">
    <property type="entry name" value="IS701-like"/>
</dbReference>
<protein>
    <recommendedName>
        <fullName evidence="2">Transposase IS701-like DDE domain-containing protein</fullName>
    </recommendedName>
</protein>
<reference evidence="4" key="1">
    <citation type="submission" date="2017-11" db="EMBL/GenBank/DDBJ databases">
        <authorList>
            <person name="Watanabe M."/>
            <person name="Kojima H."/>
        </authorList>
    </citation>
    <scope>NUCLEOTIDE SEQUENCE [LARGE SCALE GENOMIC DNA]</scope>
    <source>
        <strain evidence="4">Tokyo 01</strain>
    </source>
</reference>
<dbReference type="Pfam" id="PF13546">
    <property type="entry name" value="DDE_5"/>
    <property type="match status" value="1"/>
</dbReference>
<comment type="caution">
    <text evidence="3">The sequence shown here is derived from an EMBL/GenBank/DDBJ whole genome shotgun (WGS) entry which is preliminary data.</text>
</comment>
<dbReference type="EMBL" id="BEXT01000001">
    <property type="protein sequence ID" value="GBC60871.1"/>
    <property type="molecule type" value="Genomic_DNA"/>
</dbReference>
<dbReference type="Proteomes" id="UP000288096">
    <property type="component" value="Unassembled WGS sequence"/>
</dbReference>
<evidence type="ECO:0000259" key="2">
    <source>
        <dbReference type="Pfam" id="PF13546"/>
    </source>
</evidence>
<keyword evidence="4" id="KW-1185">Reference proteome</keyword>
<organism evidence="3 4">
    <name type="scientific">Desulfonema ishimotonii</name>
    <dbReference type="NCBI Taxonomy" id="45657"/>
    <lineage>
        <taxon>Bacteria</taxon>
        <taxon>Pseudomonadati</taxon>
        <taxon>Thermodesulfobacteriota</taxon>
        <taxon>Desulfobacteria</taxon>
        <taxon>Desulfobacterales</taxon>
        <taxon>Desulfococcaceae</taxon>
        <taxon>Desulfonema</taxon>
    </lineage>
</organism>
<dbReference type="OrthoDB" id="6139076at2"/>
<dbReference type="PANTHER" id="PTHR33627:SF1">
    <property type="entry name" value="TRANSPOSASE"/>
    <property type="match status" value="1"/>
</dbReference>
<reference evidence="4" key="2">
    <citation type="submission" date="2019-01" db="EMBL/GenBank/DDBJ databases">
        <title>Genome sequence of Desulfonema ishimotonii strain Tokyo 01.</title>
        <authorList>
            <person name="Fukui M."/>
        </authorList>
    </citation>
    <scope>NUCLEOTIDE SEQUENCE [LARGE SCALE GENOMIC DNA]</scope>
    <source>
        <strain evidence="4">Tokyo 01</strain>
    </source>
</reference>
<dbReference type="AlphaFoldDB" id="A0A401FV84"/>
<sequence>MLPAIRQEEYLYEIPQFSVGKDDVEDFMGELRAFHGEFSEYFCRQEPRDHFFNYMSGRFGDLKRKTAEPIAIRTSGRSSVRGMQRNLSHAIWDEPGILRKYHEMVRAEMGDPDGVLIFDESGFVKKGKDSAGVARQYCGTVGKVENCQVGGFAAYASRHGYALVNKRLGGGALRVMSFIFLYFFYIVIQFRFFPAHLLQGAYAQNFIRGKALSAEF</sequence>
<name>A0A401FV84_9BACT</name>
<keyword evidence="1" id="KW-1133">Transmembrane helix</keyword>
<dbReference type="PANTHER" id="PTHR33627">
    <property type="entry name" value="TRANSPOSASE"/>
    <property type="match status" value="1"/>
</dbReference>
<evidence type="ECO:0000313" key="4">
    <source>
        <dbReference type="Proteomes" id="UP000288096"/>
    </source>
</evidence>
<keyword evidence="1" id="KW-0812">Transmembrane</keyword>
<gene>
    <name evidence="3" type="ORF">DENIS_1830</name>
</gene>
<keyword evidence="1" id="KW-0472">Membrane</keyword>
<accession>A0A401FV84</accession>
<proteinExistence type="predicted"/>
<dbReference type="InterPro" id="IPR038721">
    <property type="entry name" value="IS701-like_DDE_dom"/>
</dbReference>
<evidence type="ECO:0000313" key="3">
    <source>
        <dbReference type="EMBL" id="GBC60871.1"/>
    </source>
</evidence>
<feature type="transmembrane region" description="Helical" evidence="1">
    <location>
        <begin position="168"/>
        <end position="188"/>
    </location>
</feature>
<evidence type="ECO:0000256" key="1">
    <source>
        <dbReference type="SAM" id="Phobius"/>
    </source>
</evidence>